<protein>
    <submittedName>
        <fullName evidence="1">Uncharacterized protein</fullName>
    </submittedName>
</protein>
<accession>A0A8S5NRW1</accession>
<sequence>MDKKSIGYIIGNMGENDVLDIVDMENGTHYKVDTATYHQDFKQNKNVVTFYIKVNEKWKKLGTSQLRK</sequence>
<evidence type="ECO:0000313" key="1">
    <source>
        <dbReference type="EMBL" id="DAD97042.1"/>
    </source>
</evidence>
<dbReference type="EMBL" id="BK015228">
    <property type="protein sequence ID" value="DAD97042.1"/>
    <property type="molecule type" value="Genomic_DNA"/>
</dbReference>
<reference evidence="1" key="1">
    <citation type="journal article" date="2021" name="Proc. Natl. Acad. Sci. U.S.A.">
        <title>A Catalog of Tens of Thousands of Viruses from Human Metagenomes Reveals Hidden Associations with Chronic Diseases.</title>
        <authorList>
            <person name="Tisza M.J."/>
            <person name="Buck C.B."/>
        </authorList>
    </citation>
    <scope>NUCLEOTIDE SEQUENCE</scope>
    <source>
        <strain evidence="1">CteaT5</strain>
    </source>
</reference>
<name>A0A8S5NRW1_9CAUD</name>
<proteinExistence type="predicted"/>
<organism evidence="1">
    <name type="scientific">Myoviridae sp. cteaT5</name>
    <dbReference type="NCBI Taxonomy" id="2826676"/>
    <lineage>
        <taxon>Viruses</taxon>
        <taxon>Duplodnaviria</taxon>
        <taxon>Heunggongvirae</taxon>
        <taxon>Uroviricota</taxon>
        <taxon>Caudoviricetes</taxon>
    </lineage>
</organism>